<evidence type="ECO:0000313" key="3">
    <source>
        <dbReference type="Proteomes" id="UP001219525"/>
    </source>
</evidence>
<dbReference type="PANTHER" id="PTHR31912:SF34">
    <property type="entry name" value="NOTOCHORD-RELATED PROTEIN"/>
    <property type="match status" value="1"/>
</dbReference>
<comment type="caution">
    <text evidence="2">The sequence shown here is derived from an EMBL/GenBank/DDBJ whole genome shotgun (WGS) entry which is preliminary data.</text>
</comment>
<gene>
    <name evidence="2" type="ORF">GGX14DRAFT_535928</name>
</gene>
<reference evidence="2" key="1">
    <citation type="submission" date="2023-03" db="EMBL/GenBank/DDBJ databases">
        <title>Massive genome expansion in bonnet fungi (Mycena s.s.) driven by repeated elements and novel gene families across ecological guilds.</title>
        <authorList>
            <consortium name="Lawrence Berkeley National Laboratory"/>
            <person name="Harder C.B."/>
            <person name="Miyauchi S."/>
            <person name="Viragh M."/>
            <person name="Kuo A."/>
            <person name="Thoen E."/>
            <person name="Andreopoulos B."/>
            <person name="Lu D."/>
            <person name="Skrede I."/>
            <person name="Drula E."/>
            <person name="Henrissat B."/>
            <person name="Morin E."/>
            <person name="Kohler A."/>
            <person name="Barry K."/>
            <person name="LaButti K."/>
            <person name="Morin E."/>
            <person name="Salamov A."/>
            <person name="Lipzen A."/>
            <person name="Mereny Z."/>
            <person name="Hegedus B."/>
            <person name="Baldrian P."/>
            <person name="Stursova M."/>
            <person name="Weitz H."/>
            <person name="Taylor A."/>
            <person name="Grigoriev I.V."/>
            <person name="Nagy L.G."/>
            <person name="Martin F."/>
            <person name="Kauserud H."/>
        </authorList>
    </citation>
    <scope>NUCLEOTIDE SEQUENCE</scope>
    <source>
        <strain evidence="2">9144</strain>
    </source>
</reference>
<evidence type="ECO:0000313" key="2">
    <source>
        <dbReference type="EMBL" id="KAJ7203369.1"/>
    </source>
</evidence>
<feature type="compositionally biased region" description="Acidic residues" evidence="1">
    <location>
        <begin position="1052"/>
        <end position="1070"/>
    </location>
</feature>
<organism evidence="2 3">
    <name type="scientific">Mycena pura</name>
    <dbReference type="NCBI Taxonomy" id="153505"/>
    <lineage>
        <taxon>Eukaryota</taxon>
        <taxon>Fungi</taxon>
        <taxon>Dikarya</taxon>
        <taxon>Basidiomycota</taxon>
        <taxon>Agaricomycotina</taxon>
        <taxon>Agaricomycetes</taxon>
        <taxon>Agaricomycetidae</taxon>
        <taxon>Agaricales</taxon>
        <taxon>Marasmiineae</taxon>
        <taxon>Mycenaceae</taxon>
        <taxon>Mycena</taxon>
    </lineage>
</organism>
<feature type="region of interest" description="Disordered" evidence="1">
    <location>
        <begin position="1"/>
        <end position="35"/>
    </location>
</feature>
<keyword evidence="3" id="KW-1185">Reference proteome</keyword>
<dbReference type="Proteomes" id="UP001219525">
    <property type="component" value="Unassembled WGS sequence"/>
</dbReference>
<evidence type="ECO:0000256" key="1">
    <source>
        <dbReference type="SAM" id="MobiDB-lite"/>
    </source>
</evidence>
<name>A0AAD6YB46_9AGAR</name>
<feature type="compositionally biased region" description="Basic and acidic residues" evidence="1">
    <location>
        <begin position="1006"/>
        <end position="1034"/>
    </location>
</feature>
<protein>
    <submittedName>
        <fullName evidence="2">Uncharacterized protein</fullName>
    </submittedName>
</protein>
<dbReference type="PANTHER" id="PTHR31912">
    <property type="entry name" value="IP13529P"/>
    <property type="match status" value="1"/>
</dbReference>
<proteinExistence type="predicted"/>
<dbReference type="AlphaFoldDB" id="A0AAD6YB46"/>
<feature type="region of interest" description="Disordered" evidence="1">
    <location>
        <begin position="970"/>
        <end position="1095"/>
    </location>
</feature>
<accession>A0AAD6YB46</accession>
<sequence length="1095" mass="123724">MAAAYETSAAANMPDAGPATRSQPPPMFSDSAPDLDVHMDELSMPELLQQLWEVCWPESSTAEEVKSRIEAEYLHLLENAHENYDTVDGIDDQFVGDEQPKDTDEEIDDEFFDFSVLAKSQYFPYPSKLIMVLDVLDNLPRCRFTSDQINLILNLLTQLGHPSVPSLKTFRRIQKGLQHEYGTEPEKVMSHLGNIFYMNSICETLARDMANPLIAPHLHFYPEETTGPISETYQAERWMEYEPSQLTPMLSKGFKRFWIEEVARLADGQFIIPHLWILRDRVLHCVASVISLAADGRWSLLKEQDVFPADNLELDYLDIQGDYGENLEWVDSSSLVDDDEDLFVVMVSPWADDVSGNRSKQYNKHMNMYTGNGCLPGRLLQQEFNVHFMCSSPHASSAEQFAAFRDQVKATETKPVKSFNAATQRKAVFIIRVPGLPADNPQQSEECSHMGSNANFPCRKCLWGGTKVEKETDHVYHDAHLEGVARSAEGIRVTLTKQLEFAMLGDTKSVEELQRTTGTKDKITQYWIGVLVERARAEKAAHPRCSAAEIAADLRVWLDEQPGDKMNPLLDILGLDPFQDTPRWSDEDRRLLAIRFQSTDLSGLTYRNNLIGKHFKTIMQILALHAHDMSTPEEFTLMQTAGDLGPMLWIPEIDDMEKYIPELTTASANLLDVFDAVDPLRILVKIKLHLLAHLPKDIRRFGPAIRSSTEVYEAFNGVFRLCSIFSNHRAPSRDIARKFAAMDRVKHLLSGGYWLDASSRQWIQAGEGVQRLLRSDHVAQRHLGRPWAGVKACAMKFAPFEWKDSKAGQHWESGDERLPPASDSLWRPGHGDKVPIGAWVVACHQKKTLFGRIAELLVGEDHTFATLEEFVCSETCHPVFGWPILRRPAGAEIIAKTAQLFRVLDPKTIQFVISCKPAVVGKEMQEREETNRDISLIKHTDDDHFLILMSGLRHYAHIKPLYSDREKLHKEAAKARGTRQTNRKKAVARRRENAAGKKKAAQEAAKAAEDAARQAAEAERAAQEAEEADAHGDSLPDEEPDREEGGVPEMYQDSDSESGGSETEEDDDADEYIHSSGRQTGRETWAPARKKRKRF</sequence>
<dbReference type="EMBL" id="JARJCW010000051">
    <property type="protein sequence ID" value="KAJ7203369.1"/>
    <property type="molecule type" value="Genomic_DNA"/>
</dbReference>